<evidence type="ECO:0000313" key="8">
    <source>
        <dbReference type="EMBL" id="AWU66546.1"/>
    </source>
</evidence>
<dbReference type="PANTHER" id="PTHR11048:SF5">
    <property type="entry name" value="DECAPRENYL-PHOSPHATE PHOSPHORIBOSYLTRANSFERASE"/>
    <property type="match status" value="1"/>
</dbReference>
<evidence type="ECO:0000256" key="4">
    <source>
        <dbReference type="ARBA" id="ARBA00022723"/>
    </source>
</evidence>
<evidence type="ECO:0000256" key="5">
    <source>
        <dbReference type="ARBA" id="ARBA00022989"/>
    </source>
</evidence>
<keyword evidence="4" id="KW-0479">Metal-binding</keyword>
<feature type="transmembrane region" description="Helical" evidence="7">
    <location>
        <begin position="393"/>
        <end position="413"/>
    </location>
</feature>
<evidence type="ECO:0000256" key="2">
    <source>
        <dbReference type="ARBA" id="ARBA00022475"/>
    </source>
</evidence>
<evidence type="ECO:0000256" key="7">
    <source>
        <dbReference type="SAM" id="Phobius"/>
    </source>
</evidence>
<dbReference type="GO" id="GO:0009247">
    <property type="term" value="P:glycolipid biosynthetic process"/>
    <property type="evidence" value="ECO:0007669"/>
    <property type="project" value="TreeGrafter"/>
</dbReference>
<feature type="transmembrane region" description="Helical" evidence="7">
    <location>
        <begin position="425"/>
        <end position="445"/>
    </location>
</feature>
<dbReference type="InterPro" id="IPR036412">
    <property type="entry name" value="HAD-like_sf"/>
</dbReference>
<organism evidence="8">
    <name type="scientific">Citrobacter youngae</name>
    <dbReference type="NCBI Taxonomy" id="133448"/>
    <lineage>
        <taxon>Bacteria</taxon>
        <taxon>Pseudomonadati</taxon>
        <taxon>Pseudomonadota</taxon>
        <taxon>Gammaproteobacteria</taxon>
        <taxon>Enterobacterales</taxon>
        <taxon>Enterobacteriaceae</taxon>
        <taxon>Citrobacter</taxon>
        <taxon>Citrobacter freundii complex</taxon>
    </lineage>
</organism>
<reference evidence="8" key="1">
    <citation type="submission" date="2018-05" db="EMBL/GenBank/DDBJ databases">
        <authorList>
            <person name="Lanie J.A."/>
            <person name="Ng W.-L."/>
            <person name="Kazmierczak K.M."/>
            <person name="Andrzejewski T.M."/>
            <person name="Davidsen T.M."/>
            <person name="Wayne K.J."/>
            <person name="Tettelin H."/>
            <person name="Glass J.I."/>
            <person name="Rusch D."/>
            <person name="Podicherti R."/>
            <person name="Tsui H.-C.T."/>
            <person name="Winkler M.E."/>
        </authorList>
    </citation>
    <scope>NUCLEOTIDE SEQUENCE</scope>
    <source>
        <strain evidence="8">O1_G3333</strain>
    </source>
</reference>
<feature type="transmembrane region" description="Helical" evidence="7">
    <location>
        <begin position="321"/>
        <end position="340"/>
    </location>
</feature>
<comment type="subcellular location">
    <subcellularLocation>
        <location evidence="1">Membrane</location>
        <topology evidence="1">Multi-pass membrane protein</topology>
    </subcellularLocation>
</comment>
<dbReference type="InterPro" id="IPR000537">
    <property type="entry name" value="UbiA_prenyltransferase"/>
</dbReference>
<keyword evidence="5 7" id="KW-1133">Transmembrane helix</keyword>
<dbReference type="AlphaFoldDB" id="A0A2Z4BV67"/>
<feature type="transmembrane region" description="Helical" evidence="7">
    <location>
        <begin position="465"/>
        <end position="482"/>
    </location>
</feature>
<feature type="transmembrane region" description="Helical" evidence="7">
    <location>
        <begin position="346"/>
        <end position="364"/>
    </location>
</feature>
<dbReference type="CDD" id="cd13963">
    <property type="entry name" value="PT_UbiA_2"/>
    <property type="match status" value="1"/>
</dbReference>
<evidence type="ECO:0000256" key="3">
    <source>
        <dbReference type="ARBA" id="ARBA00022692"/>
    </source>
</evidence>
<keyword evidence="6 7" id="KW-0472">Membrane</keyword>
<sequence length="483" mass="54116">MSTKPFDAIDINVPLVVDLDGTLSKTDTLHEGIVSILFKKPIKIIGLTKALFDGKTSFKRLVTETVTQNADSFCYRHNLIDYLKTEKRKGREIHLVTASNQKIADSINEYLGIFDGVKGSDNQLNLKGVNKLAWLKDRFPQGFIYAGDHKADIIIWNESKGVILVGNGNKFKKDIKSEIPCLAFEDAKMSIFKQWIKQLRLHQWAKNILIFIPIFLAHIANDANVIAKTILAFVAFGLIASATYIINDLADLEADRRHKTKRNRPLASGNISTFQGILGALILFLIGGIISINLSKGLTYCILIYVILTLCYSFKLKRVPMLDVSIIGALFTLRIIMGSVLNDLPLSPWLNSFSALLFFSLALAKRHVEILKSDQTITNKIGGRGYTHQDWPLTLAFGISSAICSILIMLLFLTQEAMVQINYSAPEWLLLEPVCVFLWVMRIWFLSHRKVLSDDPVIFAIKDKISICLGFIATAGFMIASYL</sequence>
<dbReference type="Pfam" id="PF01040">
    <property type="entry name" value="UbiA"/>
    <property type="match status" value="1"/>
</dbReference>
<feature type="transmembrane region" description="Helical" evidence="7">
    <location>
        <begin position="204"/>
        <end position="220"/>
    </location>
</feature>
<evidence type="ECO:0000256" key="6">
    <source>
        <dbReference type="ARBA" id="ARBA00023136"/>
    </source>
</evidence>
<keyword evidence="8" id="KW-0808">Transferase</keyword>
<dbReference type="Gene3D" id="3.40.50.1000">
    <property type="entry name" value="HAD superfamily/HAD-like"/>
    <property type="match status" value="1"/>
</dbReference>
<feature type="transmembrane region" description="Helical" evidence="7">
    <location>
        <begin position="297"/>
        <end position="314"/>
    </location>
</feature>
<dbReference type="InterPro" id="IPR039653">
    <property type="entry name" value="Prenyltransferase"/>
</dbReference>
<gene>
    <name evidence="8" type="primary">ubiA</name>
</gene>
<dbReference type="PANTHER" id="PTHR11048">
    <property type="entry name" value="PRENYLTRANSFERASES"/>
    <property type="match status" value="1"/>
</dbReference>
<name>A0A2Z4BV67_9ENTR</name>
<feature type="transmembrane region" description="Helical" evidence="7">
    <location>
        <begin position="267"/>
        <end position="291"/>
    </location>
</feature>
<dbReference type="EMBL" id="MH325883">
    <property type="protein sequence ID" value="AWU66546.1"/>
    <property type="molecule type" value="Genomic_DNA"/>
</dbReference>
<dbReference type="GO" id="GO:0005886">
    <property type="term" value="C:plasma membrane"/>
    <property type="evidence" value="ECO:0007669"/>
    <property type="project" value="TreeGrafter"/>
</dbReference>
<keyword evidence="2" id="KW-1003">Cell membrane</keyword>
<feature type="transmembrane region" description="Helical" evidence="7">
    <location>
        <begin position="226"/>
        <end position="246"/>
    </location>
</feature>
<accession>A0A2Z4BV67</accession>
<dbReference type="SUPFAM" id="SSF56784">
    <property type="entry name" value="HAD-like"/>
    <property type="match status" value="1"/>
</dbReference>
<keyword evidence="3 7" id="KW-0812">Transmembrane</keyword>
<evidence type="ECO:0000256" key="1">
    <source>
        <dbReference type="ARBA" id="ARBA00004141"/>
    </source>
</evidence>
<protein>
    <submittedName>
        <fullName evidence="8">UbiA family prenyltransferase</fullName>
    </submittedName>
</protein>
<dbReference type="GO" id="GO:0016765">
    <property type="term" value="F:transferase activity, transferring alkyl or aryl (other than methyl) groups"/>
    <property type="evidence" value="ECO:0007669"/>
    <property type="project" value="InterPro"/>
</dbReference>
<dbReference type="Gene3D" id="1.10.357.140">
    <property type="entry name" value="UbiA prenyltransferase"/>
    <property type="match status" value="1"/>
</dbReference>
<proteinExistence type="predicted"/>
<dbReference type="InterPro" id="IPR044878">
    <property type="entry name" value="UbiA_sf"/>
</dbReference>
<dbReference type="NCBIfam" id="NF006088">
    <property type="entry name" value="PRK08238.1"/>
    <property type="match status" value="1"/>
</dbReference>
<dbReference type="InterPro" id="IPR023214">
    <property type="entry name" value="HAD_sf"/>
</dbReference>
<dbReference type="GO" id="GO:0046872">
    <property type="term" value="F:metal ion binding"/>
    <property type="evidence" value="ECO:0007669"/>
    <property type="project" value="UniProtKB-KW"/>
</dbReference>